<feature type="active site" evidence="4">
    <location>
        <position position="15"/>
    </location>
</feature>
<dbReference type="OrthoDB" id="4174719at2"/>
<comment type="caution">
    <text evidence="6">The sequence shown here is derived from an EMBL/GenBank/DDBJ whole genome shotgun (WGS) entry which is preliminary data.</text>
</comment>
<dbReference type="Gene3D" id="3.30.1060.10">
    <property type="entry name" value="Peptide methionine sulphoxide reductase MsrA"/>
    <property type="match status" value="1"/>
</dbReference>
<dbReference type="InterPro" id="IPR002569">
    <property type="entry name" value="Met_Sox_Rdtase_MsrA_dom"/>
</dbReference>
<dbReference type="HAMAP" id="MF_01401">
    <property type="entry name" value="MsrA"/>
    <property type="match status" value="1"/>
</dbReference>
<organism evidence="6 7">
    <name type="scientific">Ulvibacterium marinum</name>
    <dbReference type="NCBI Taxonomy" id="2419782"/>
    <lineage>
        <taxon>Bacteria</taxon>
        <taxon>Pseudomonadati</taxon>
        <taxon>Bacteroidota</taxon>
        <taxon>Flavobacteriia</taxon>
        <taxon>Flavobacteriales</taxon>
        <taxon>Flavobacteriaceae</taxon>
        <taxon>Ulvibacterium</taxon>
    </lineage>
</organism>
<dbReference type="AlphaFoldDB" id="A0A3B0CEW3"/>
<dbReference type="SUPFAM" id="SSF55068">
    <property type="entry name" value="Peptide methionine sulfoxide reductase"/>
    <property type="match status" value="1"/>
</dbReference>
<sequence length="184" mass="20425">MNNSNLGLATVGGGCFWCVEAVFRQVKGVEKVVSGYSGGNAPGKPTYREVCSGKTGHAEVVQIHFDKNQISYTDVLTIFMTSHDPTTLNRQGADVGTQYRSVIYYHNEEQKEIAKGVIQNVAPYFNEPIVTEISPLDIFYEAEEYHQDYYANNSSQGYCSAVITPKLAKLRKMHADKLKDVSVS</sequence>
<dbReference type="InterPro" id="IPR036509">
    <property type="entry name" value="Met_Sox_Rdtase_MsrA_sf"/>
</dbReference>
<protein>
    <recommendedName>
        <fullName evidence="4">Peptide methionine sulfoxide reductase MsrA</fullName>
        <shortName evidence="4">Protein-methionine-S-oxide reductase</shortName>
        <ecNumber evidence="4">1.8.4.11</ecNumber>
    </recommendedName>
    <alternativeName>
        <fullName evidence="4">Peptide-methionine (S)-S-oxide reductase</fullName>
        <shortName evidence="4">Peptide Met(O) reductase</shortName>
    </alternativeName>
</protein>
<dbReference type="NCBIfam" id="TIGR00401">
    <property type="entry name" value="msrA"/>
    <property type="match status" value="1"/>
</dbReference>
<keyword evidence="1 4" id="KW-0560">Oxidoreductase</keyword>
<evidence type="ECO:0000256" key="2">
    <source>
        <dbReference type="ARBA" id="ARBA00047806"/>
    </source>
</evidence>
<evidence type="ECO:0000256" key="3">
    <source>
        <dbReference type="ARBA" id="ARBA00048782"/>
    </source>
</evidence>
<keyword evidence="7" id="KW-1185">Reference proteome</keyword>
<evidence type="ECO:0000313" key="7">
    <source>
        <dbReference type="Proteomes" id="UP000276603"/>
    </source>
</evidence>
<name>A0A3B0CEW3_9FLAO</name>
<evidence type="ECO:0000256" key="1">
    <source>
        <dbReference type="ARBA" id="ARBA00023002"/>
    </source>
</evidence>
<evidence type="ECO:0000259" key="5">
    <source>
        <dbReference type="Pfam" id="PF01625"/>
    </source>
</evidence>
<proteinExistence type="inferred from homology"/>
<feature type="domain" description="Peptide methionine sulphoxide reductase MsrA" evidence="5">
    <location>
        <begin position="9"/>
        <end position="159"/>
    </location>
</feature>
<evidence type="ECO:0000256" key="4">
    <source>
        <dbReference type="HAMAP-Rule" id="MF_01401"/>
    </source>
</evidence>
<dbReference type="RefSeq" id="WP_120710585.1">
    <property type="nucleotide sequence ID" value="NZ_CANMKH010000008.1"/>
</dbReference>
<dbReference type="GO" id="GO:0008113">
    <property type="term" value="F:peptide-methionine (S)-S-oxide reductase activity"/>
    <property type="evidence" value="ECO:0007669"/>
    <property type="project" value="UniProtKB-UniRule"/>
</dbReference>
<comment type="catalytic activity">
    <reaction evidence="2 4">
        <text>L-methionyl-[protein] + [thioredoxin]-disulfide + H2O = L-methionyl-(S)-S-oxide-[protein] + [thioredoxin]-dithiol</text>
        <dbReference type="Rhea" id="RHEA:14217"/>
        <dbReference type="Rhea" id="RHEA-COMP:10698"/>
        <dbReference type="Rhea" id="RHEA-COMP:10700"/>
        <dbReference type="Rhea" id="RHEA-COMP:12313"/>
        <dbReference type="Rhea" id="RHEA-COMP:12315"/>
        <dbReference type="ChEBI" id="CHEBI:15377"/>
        <dbReference type="ChEBI" id="CHEBI:16044"/>
        <dbReference type="ChEBI" id="CHEBI:29950"/>
        <dbReference type="ChEBI" id="CHEBI:44120"/>
        <dbReference type="ChEBI" id="CHEBI:50058"/>
        <dbReference type="EC" id="1.8.4.11"/>
    </reaction>
</comment>
<dbReference type="EC" id="1.8.4.11" evidence="4"/>
<reference evidence="6 7" key="1">
    <citation type="submission" date="2018-10" db="EMBL/GenBank/DDBJ databases">
        <title>Ulvibacterium marinum gen. nov., sp. nov., a novel marine bacterium of the family Flavobacteriaceae, isolated from a culture of the green alga Ulva prolifera.</title>
        <authorList>
            <person name="Zhang Z."/>
        </authorList>
    </citation>
    <scope>NUCLEOTIDE SEQUENCE [LARGE SCALE GENOMIC DNA]</scope>
    <source>
        <strain evidence="6 7">CCMM003</strain>
    </source>
</reference>
<gene>
    <name evidence="4 6" type="primary">msrA</name>
    <name evidence="6" type="ORF">D7Z94_06025</name>
</gene>
<dbReference type="EMBL" id="RBCJ01000001">
    <property type="protein sequence ID" value="RKN83378.1"/>
    <property type="molecule type" value="Genomic_DNA"/>
</dbReference>
<dbReference type="Proteomes" id="UP000276603">
    <property type="component" value="Unassembled WGS sequence"/>
</dbReference>
<evidence type="ECO:0000313" key="6">
    <source>
        <dbReference type="EMBL" id="RKN83378.1"/>
    </source>
</evidence>
<dbReference type="PANTHER" id="PTHR43774:SF1">
    <property type="entry name" value="PEPTIDE METHIONINE SULFOXIDE REDUCTASE MSRA 2"/>
    <property type="match status" value="1"/>
</dbReference>
<comment type="catalytic activity">
    <reaction evidence="3 4">
        <text>[thioredoxin]-disulfide + L-methionine + H2O = L-methionine (S)-S-oxide + [thioredoxin]-dithiol</text>
        <dbReference type="Rhea" id="RHEA:19993"/>
        <dbReference type="Rhea" id="RHEA-COMP:10698"/>
        <dbReference type="Rhea" id="RHEA-COMP:10700"/>
        <dbReference type="ChEBI" id="CHEBI:15377"/>
        <dbReference type="ChEBI" id="CHEBI:29950"/>
        <dbReference type="ChEBI" id="CHEBI:50058"/>
        <dbReference type="ChEBI" id="CHEBI:57844"/>
        <dbReference type="ChEBI" id="CHEBI:58772"/>
        <dbReference type="EC" id="1.8.4.11"/>
    </reaction>
</comment>
<dbReference type="Pfam" id="PF01625">
    <property type="entry name" value="PMSR"/>
    <property type="match status" value="1"/>
</dbReference>
<accession>A0A3B0CEW3</accession>
<dbReference type="GO" id="GO:0033744">
    <property type="term" value="F:L-methionine:thioredoxin-disulfide S-oxidoreductase activity"/>
    <property type="evidence" value="ECO:0007669"/>
    <property type="project" value="RHEA"/>
</dbReference>
<comment type="similarity">
    <text evidence="4">Belongs to the MsrA Met sulfoxide reductase family.</text>
</comment>
<dbReference type="PANTHER" id="PTHR43774">
    <property type="entry name" value="PEPTIDE METHIONINE SULFOXIDE REDUCTASE"/>
    <property type="match status" value="1"/>
</dbReference>
<comment type="function">
    <text evidence="4">Has an important function as a repair enzyme for proteins that have been inactivated by oxidation. Catalyzes the reversible oxidation-reduction of methionine sulfoxide in proteins to methionine.</text>
</comment>